<accession>L7LND9</accession>
<dbReference type="PROSITE" id="PS51257">
    <property type="entry name" value="PROKAR_LIPOPROTEIN"/>
    <property type="match status" value="1"/>
</dbReference>
<reference evidence="2 3" key="1">
    <citation type="submission" date="2012-12" db="EMBL/GenBank/DDBJ databases">
        <title>Whole genome shotgun sequence of Gordonia sihwensis NBRC 108236.</title>
        <authorList>
            <person name="Yoshida I."/>
            <person name="Hosoyama A."/>
            <person name="Tsuchikane K."/>
            <person name="Ando Y."/>
            <person name="Baba S."/>
            <person name="Ohji S."/>
            <person name="Hamada M."/>
            <person name="Tamura T."/>
            <person name="Yamazoe A."/>
            <person name="Yamazaki S."/>
            <person name="Fujita N."/>
        </authorList>
    </citation>
    <scope>NUCLEOTIDE SEQUENCE [LARGE SCALE GENOMIC DNA]</scope>
    <source>
        <strain evidence="2 3">NBRC 108236</strain>
    </source>
</reference>
<feature type="chain" id="PRO_5003980904" evidence="1">
    <location>
        <begin position="31"/>
        <end position="133"/>
    </location>
</feature>
<keyword evidence="1" id="KW-0732">Signal</keyword>
<comment type="caution">
    <text evidence="2">The sequence shown here is derived from an EMBL/GenBank/DDBJ whole genome shotgun (WGS) entry which is preliminary data.</text>
</comment>
<dbReference type="InterPro" id="IPR038468">
    <property type="entry name" value="MmpS_C"/>
</dbReference>
<dbReference type="EMBL" id="BANU01000031">
    <property type="protein sequence ID" value="GAC62251.1"/>
    <property type="molecule type" value="Genomic_DNA"/>
</dbReference>
<protein>
    <submittedName>
        <fullName evidence="2">Uncharacterized protein</fullName>
    </submittedName>
</protein>
<proteinExistence type="predicted"/>
<dbReference type="InterPro" id="IPR006311">
    <property type="entry name" value="TAT_signal"/>
</dbReference>
<evidence type="ECO:0000313" key="2">
    <source>
        <dbReference type="EMBL" id="GAC62251.1"/>
    </source>
</evidence>
<feature type="signal peptide" evidence="1">
    <location>
        <begin position="1"/>
        <end position="30"/>
    </location>
</feature>
<evidence type="ECO:0000256" key="1">
    <source>
        <dbReference type="SAM" id="SignalP"/>
    </source>
</evidence>
<keyword evidence="3" id="KW-1185">Reference proteome</keyword>
<dbReference type="RefSeq" id="WP_006897655.1">
    <property type="nucleotide sequence ID" value="NZ_BANU01000031.1"/>
</dbReference>
<dbReference type="AlphaFoldDB" id="L7LND9"/>
<evidence type="ECO:0000313" key="3">
    <source>
        <dbReference type="Proteomes" id="UP000035083"/>
    </source>
</evidence>
<dbReference type="Gene3D" id="2.60.40.2880">
    <property type="entry name" value="MmpS1-5, C-terminal soluble domain"/>
    <property type="match status" value="1"/>
</dbReference>
<gene>
    <name evidence="2" type="ORF">GSI01S_31_00270</name>
</gene>
<sequence>MKLTKRSAVAGAVVAAAATACAIAAGPAAADSADPTVGDTVRYVFFSDTHVNESLAWYDAYDDMQTMSRPSLPTRSKDRKTWSGSITVTSRSTYQFTGSSFQTSGHYAACRTYVNGVLVSEDSSTGRYAMAFC</sequence>
<organism evidence="2 3">
    <name type="scientific">Gordonia sihwensis NBRC 108236</name>
    <dbReference type="NCBI Taxonomy" id="1223544"/>
    <lineage>
        <taxon>Bacteria</taxon>
        <taxon>Bacillati</taxon>
        <taxon>Actinomycetota</taxon>
        <taxon>Actinomycetes</taxon>
        <taxon>Mycobacteriales</taxon>
        <taxon>Gordoniaceae</taxon>
        <taxon>Gordonia</taxon>
    </lineage>
</organism>
<dbReference type="PROSITE" id="PS51318">
    <property type="entry name" value="TAT"/>
    <property type="match status" value="1"/>
</dbReference>
<dbReference type="eggNOG" id="ENOG5031VZ5">
    <property type="taxonomic scope" value="Bacteria"/>
</dbReference>
<dbReference type="Proteomes" id="UP000035083">
    <property type="component" value="Unassembled WGS sequence"/>
</dbReference>
<name>L7LND9_9ACTN</name>